<gene>
    <name evidence="1" type="ORF">C7B65_22815</name>
</gene>
<accession>A0A2T1D6E6</accession>
<dbReference type="STRING" id="1920490.GCA_001895925_04600"/>
<proteinExistence type="predicted"/>
<evidence type="ECO:0000313" key="2">
    <source>
        <dbReference type="Proteomes" id="UP000238634"/>
    </source>
</evidence>
<dbReference type="Proteomes" id="UP000238634">
    <property type="component" value="Unassembled WGS sequence"/>
</dbReference>
<evidence type="ECO:0000313" key="1">
    <source>
        <dbReference type="EMBL" id="PSB16060.1"/>
    </source>
</evidence>
<reference evidence="1 2" key="2">
    <citation type="submission" date="2018-03" db="EMBL/GenBank/DDBJ databases">
        <title>The ancient ancestry and fast evolution of plastids.</title>
        <authorList>
            <person name="Moore K.R."/>
            <person name="Magnabosco C."/>
            <person name="Momper L."/>
            <person name="Gold D.A."/>
            <person name="Bosak T."/>
            <person name="Fournier G.P."/>
        </authorList>
    </citation>
    <scope>NUCLEOTIDE SEQUENCE [LARGE SCALE GENOMIC DNA]</scope>
    <source>
        <strain evidence="1 2">ULC007</strain>
    </source>
</reference>
<keyword evidence="2" id="KW-1185">Reference proteome</keyword>
<dbReference type="AlphaFoldDB" id="A0A2T1D6E6"/>
<sequence length="66" mass="7364">MNIDEFEAQTRDSLERALNQLQTATLLLAALEIQVLESGNTIKDLSQIVETFIAQQRDRDSISGSN</sequence>
<dbReference type="EMBL" id="PVWG01000048">
    <property type="protein sequence ID" value="PSB16060.1"/>
    <property type="molecule type" value="Genomic_DNA"/>
</dbReference>
<reference evidence="1 2" key="1">
    <citation type="submission" date="2018-02" db="EMBL/GenBank/DDBJ databases">
        <authorList>
            <person name="Cohen D.B."/>
            <person name="Kent A.D."/>
        </authorList>
    </citation>
    <scope>NUCLEOTIDE SEQUENCE [LARGE SCALE GENOMIC DNA]</scope>
    <source>
        <strain evidence="1 2">ULC007</strain>
    </source>
</reference>
<comment type="caution">
    <text evidence="1">The sequence shown here is derived from an EMBL/GenBank/DDBJ whole genome shotgun (WGS) entry which is preliminary data.</text>
</comment>
<protein>
    <submittedName>
        <fullName evidence="1">Uncharacterized protein</fullName>
    </submittedName>
</protein>
<dbReference type="RefSeq" id="WP_073071502.1">
    <property type="nucleotide sequence ID" value="NZ_MPPI01000011.1"/>
</dbReference>
<name>A0A2T1D6E6_9CYAN</name>
<organism evidence="1 2">
    <name type="scientific">Phormidesmis priestleyi ULC007</name>
    <dbReference type="NCBI Taxonomy" id="1920490"/>
    <lineage>
        <taxon>Bacteria</taxon>
        <taxon>Bacillati</taxon>
        <taxon>Cyanobacteriota</taxon>
        <taxon>Cyanophyceae</taxon>
        <taxon>Leptolyngbyales</taxon>
        <taxon>Leptolyngbyaceae</taxon>
        <taxon>Phormidesmis</taxon>
    </lineage>
</organism>